<name>A0A8J3Q2Z3_9ACTN</name>
<feature type="transmembrane region" description="Helical" evidence="8">
    <location>
        <begin position="79"/>
        <end position="96"/>
    </location>
</feature>
<feature type="domain" description="Glycosyltransferase RgtA/B/C/D-like" evidence="9">
    <location>
        <begin position="54"/>
        <end position="214"/>
    </location>
</feature>
<evidence type="ECO:0000256" key="6">
    <source>
        <dbReference type="ARBA" id="ARBA00022989"/>
    </source>
</evidence>
<evidence type="ECO:0000259" key="9">
    <source>
        <dbReference type="Pfam" id="PF13231"/>
    </source>
</evidence>
<keyword evidence="6 8" id="KW-1133">Transmembrane helix</keyword>
<evidence type="ECO:0000256" key="7">
    <source>
        <dbReference type="ARBA" id="ARBA00023136"/>
    </source>
</evidence>
<gene>
    <name evidence="10" type="ORF">Rhe02_04880</name>
</gene>
<feature type="transmembrane region" description="Helical" evidence="8">
    <location>
        <begin position="108"/>
        <end position="126"/>
    </location>
</feature>
<reference evidence="10" key="1">
    <citation type="submission" date="2021-01" db="EMBL/GenBank/DDBJ databases">
        <title>Whole genome shotgun sequence of Rhizocola hellebori NBRC 109834.</title>
        <authorList>
            <person name="Komaki H."/>
            <person name="Tamura T."/>
        </authorList>
    </citation>
    <scope>NUCLEOTIDE SEQUENCE</scope>
    <source>
        <strain evidence="10">NBRC 109834</strain>
    </source>
</reference>
<feature type="transmembrane region" description="Helical" evidence="8">
    <location>
        <begin position="324"/>
        <end position="344"/>
    </location>
</feature>
<feature type="transmembrane region" description="Helical" evidence="8">
    <location>
        <begin position="244"/>
        <end position="265"/>
    </location>
</feature>
<dbReference type="Proteomes" id="UP000612899">
    <property type="component" value="Unassembled WGS sequence"/>
</dbReference>
<comment type="subcellular location">
    <subcellularLocation>
        <location evidence="1">Cell membrane</location>
        <topology evidence="1">Multi-pass membrane protein</topology>
    </subcellularLocation>
</comment>
<keyword evidence="11" id="KW-1185">Reference proteome</keyword>
<evidence type="ECO:0000256" key="5">
    <source>
        <dbReference type="ARBA" id="ARBA00022692"/>
    </source>
</evidence>
<comment type="caution">
    <text evidence="10">The sequence shown here is derived from an EMBL/GenBank/DDBJ whole genome shotgun (WGS) entry which is preliminary data.</text>
</comment>
<feature type="transmembrane region" description="Helical" evidence="8">
    <location>
        <begin position="12"/>
        <end position="36"/>
    </location>
</feature>
<evidence type="ECO:0000313" key="10">
    <source>
        <dbReference type="EMBL" id="GIH02421.1"/>
    </source>
</evidence>
<feature type="transmembrane region" description="Helical" evidence="8">
    <location>
        <begin position="295"/>
        <end position="312"/>
    </location>
</feature>
<evidence type="ECO:0000313" key="11">
    <source>
        <dbReference type="Proteomes" id="UP000612899"/>
    </source>
</evidence>
<protein>
    <recommendedName>
        <fullName evidence="9">Glycosyltransferase RgtA/B/C/D-like domain-containing protein</fullName>
    </recommendedName>
</protein>
<evidence type="ECO:0000256" key="4">
    <source>
        <dbReference type="ARBA" id="ARBA00022679"/>
    </source>
</evidence>
<dbReference type="GO" id="GO:0005886">
    <property type="term" value="C:plasma membrane"/>
    <property type="evidence" value="ECO:0007669"/>
    <property type="project" value="UniProtKB-SubCell"/>
</dbReference>
<accession>A0A8J3Q2Z3</accession>
<dbReference type="RefSeq" id="WP_203906367.1">
    <property type="nucleotide sequence ID" value="NZ_BONY01000002.1"/>
</dbReference>
<dbReference type="PANTHER" id="PTHR33908:SF11">
    <property type="entry name" value="MEMBRANE PROTEIN"/>
    <property type="match status" value="1"/>
</dbReference>
<dbReference type="PANTHER" id="PTHR33908">
    <property type="entry name" value="MANNOSYLTRANSFERASE YKCB-RELATED"/>
    <property type="match status" value="1"/>
</dbReference>
<proteinExistence type="predicted"/>
<keyword evidence="4" id="KW-0808">Transferase</keyword>
<feature type="transmembrane region" description="Helical" evidence="8">
    <location>
        <begin position="196"/>
        <end position="216"/>
    </location>
</feature>
<keyword evidence="3" id="KW-0328">Glycosyltransferase</keyword>
<dbReference type="InterPro" id="IPR050297">
    <property type="entry name" value="LipidA_mod_glycosyltrf_83"/>
</dbReference>
<keyword evidence="5 8" id="KW-0812">Transmembrane</keyword>
<organism evidence="10 11">
    <name type="scientific">Rhizocola hellebori</name>
    <dbReference type="NCBI Taxonomy" id="1392758"/>
    <lineage>
        <taxon>Bacteria</taxon>
        <taxon>Bacillati</taxon>
        <taxon>Actinomycetota</taxon>
        <taxon>Actinomycetes</taxon>
        <taxon>Micromonosporales</taxon>
        <taxon>Micromonosporaceae</taxon>
        <taxon>Rhizocola</taxon>
    </lineage>
</organism>
<dbReference type="Pfam" id="PF13231">
    <property type="entry name" value="PMT_2"/>
    <property type="match status" value="1"/>
</dbReference>
<feature type="transmembrane region" description="Helical" evidence="8">
    <location>
        <begin position="170"/>
        <end position="187"/>
    </location>
</feature>
<evidence type="ECO:0000256" key="8">
    <source>
        <dbReference type="SAM" id="Phobius"/>
    </source>
</evidence>
<dbReference type="GO" id="GO:0016763">
    <property type="term" value="F:pentosyltransferase activity"/>
    <property type="evidence" value="ECO:0007669"/>
    <property type="project" value="TreeGrafter"/>
</dbReference>
<dbReference type="AlphaFoldDB" id="A0A8J3Q2Z3"/>
<evidence type="ECO:0000256" key="3">
    <source>
        <dbReference type="ARBA" id="ARBA00022676"/>
    </source>
</evidence>
<dbReference type="InterPro" id="IPR038731">
    <property type="entry name" value="RgtA/B/C-like"/>
</dbReference>
<dbReference type="EMBL" id="BONY01000002">
    <property type="protein sequence ID" value="GIH02421.1"/>
    <property type="molecule type" value="Genomic_DNA"/>
</dbReference>
<feature type="transmembrane region" description="Helical" evidence="8">
    <location>
        <begin position="272"/>
        <end position="289"/>
    </location>
</feature>
<evidence type="ECO:0000256" key="1">
    <source>
        <dbReference type="ARBA" id="ARBA00004651"/>
    </source>
</evidence>
<keyword evidence="2" id="KW-1003">Cell membrane</keyword>
<sequence length="493" mass="53000">MAKSEPKLAEVPWWPVAGAVAAVCGVLALTAGQYGYHRDELYFRMLEPAWGYVDQPPLTPMLARLAAWAFGDTVAAMRVPAIVLIGAAVILAVLTTRELGGGRVAQALSAWSFAFCSLPLITGHLLSTATVDFALWAAALLFVVKAQLRGEPRWWLAFGAVVGVSTYNKLLIAMLVISLGAGLLLVGPRSVLRSKWLWAGLGLAALLSLPNAIYQITHDFPQLTMAGALSENNAGEVRIQVLPFQALLIGPALLAVWIAGLVALLRREQWRPIRAVGVAYLVALLLTFIGGGQLYYAFGLQAFLLAAGWVPVQRWMAGTWRRWLVFAAVAVNAVASALIALPLLPVTEVGQSPAVALNPTMGDQIGWPQYVAQLAAVYAALPPEQQRRSVIVTGNYGEAGAIDRYGPAYGLPPVYSAQNELYFVGPPPPQRTVVIAWTQGVARTQRVFSGCEVRAKMDNGFGVDNEEQGSAVMVCQLPADGWAAVWPKLQHYD</sequence>
<keyword evidence="7 8" id="KW-0472">Membrane</keyword>
<dbReference type="GO" id="GO:0009103">
    <property type="term" value="P:lipopolysaccharide biosynthetic process"/>
    <property type="evidence" value="ECO:0007669"/>
    <property type="project" value="UniProtKB-ARBA"/>
</dbReference>
<evidence type="ECO:0000256" key="2">
    <source>
        <dbReference type="ARBA" id="ARBA00022475"/>
    </source>
</evidence>